<proteinExistence type="predicted"/>
<dbReference type="Proteomes" id="UP000683000">
    <property type="component" value="Unassembled WGS sequence"/>
</dbReference>
<reference evidence="2" key="1">
    <citation type="submission" date="2021-03" db="EMBL/GenBank/DDBJ databases">
        <title>Evolutionary innovations through gain and loss of genes in the ectomycorrhizal Boletales.</title>
        <authorList>
            <person name="Wu G."/>
            <person name="Miyauchi S."/>
            <person name="Morin E."/>
            <person name="Yang Z.-L."/>
            <person name="Xu J."/>
            <person name="Martin F.M."/>
        </authorList>
    </citation>
    <scope>NUCLEOTIDE SEQUENCE</scope>
    <source>
        <strain evidence="2">BR01</strain>
    </source>
</reference>
<dbReference type="AlphaFoldDB" id="A0A8I3A401"/>
<evidence type="ECO:0000256" key="1">
    <source>
        <dbReference type="SAM" id="MobiDB-lite"/>
    </source>
</evidence>
<organism evidence="2 3">
    <name type="scientific">Boletus reticuloceps</name>
    <dbReference type="NCBI Taxonomy" id="495285"/>
    <lineage>
        <taxon>Eukaryota</taxon>
        <taxon>Fungi</taxon>
        <taxon>Dikarya</taxon>
        <taxon>Basidiomycota</taxon>
        <taxon>Agaricomycotina</taxon>
        <taxon>Agaricomycetes</taxon>
        <taxon>Agaricomycetidae</taxon>
        <taxon>Boletales</taxon>
        <taxon>Boletineae</taxon>
        <taxon>Boletaceae</taxon>
        <taxon>Boletoideae</taxon>
        <taxon>Boletus</taxon>
    </lineage>
</organism>
<evidence type="ECO:0000313" key="3">
    <source>
        <dbReference type="Proteomes" id="UP000683000"/>
    </source>
</evidence>
<accession>A0A8I3A401</accession>
<dbReference type="EMBL" id="JAGFBS010000059">
    <property type="protein sequence ID" value="KAG6369963.1"/>
    <property type="molecule type" value="Genomic_DNA"/>
</dbReference>
<feature type="region of interest" description="Disordered" evidence="1">
    <location>
        <begin position="1"/>
        <end position="92"/>
    </location>
</feature>
<evidence type="ECO:0000313" key="2">
    <source>
        <dbReference type="EMBL" id="KAG6369963.1"/>
    </source>
</evidence>
<gene>
    <name evidence="2" type="ORF">JVT61DRAFT_12596</name>
</gene>
<protein>
    <submittedName>
        <fullName evidence="2">Uncharacterized protein</fullName>
    </submittedName>
</protein>
<comment type="caution">
    <text evidence="2">The sequence shown here is derived from an EMBL/GenBank/DDBJ whole genome shotgun (WGS) entry which is preliminary data.</text>
</comment>
<name>A0A8I3A401_9AGAM</name>
<sequence>MSDTESVYYAETEYQQTDYQGTDDEEEGPPGVEEARELPTTAAQTSEVPNDVEGADKTDQTSDGPNDCPSSPPSAELDPLFPPHSSMAVHPG</sequence>
<keyword evidence="3" id="KW-1185">Reference proteome</keyword>